<dbReference type="InterPro" id="IPR035647">
    <property type="entry name" value="EFG_III/V"/>
</dbReference>
<evidence type="ECO:0000256" key="1">
    <source>
        <dbReference type="ARBA" id="ARBA00007665"/>
    </source>
</evidence>
<keyword evidence="5" id="KW-1185">Reference proteome</keyword>
<dbReference type="InterPro" id="IPR015796">
    <property type="entry name" value="Impact_YigZ-like"/>
</dbReference>
<dbReference type="GO" id="GO:0006446">
    <property type="term" value="P:regulation of translational initiation"/>
    <property type="evidence" value="ECO:0007669"/>
    <property type="project" value="TreeGrafter"/>
</dbReference>
<feature type="domain" description="UPF0029" evidence="3">
    <location>
        <begin position="140"/>
        <end position="195"/>
    </location>
</feature>
<gene>
    <name evidence="4" type="ORF">FC07_GL001478</name>
</gene>
<dbReference type="InterPro" id="IPR036956">
    <property type="entry name" value="Impact_N_sf"/>
</dbReference>
<evidence type="ECO:0008006" key="6">
    <source>
        <dbReference type="Google" id="ProtNLM"/>
    </source>
</evidence>
<dbReference type="PATRIC" id="fig|1423726.3.peg.1529"/>
<evidence type="ECO:0000313" key="4">
    <source>
        <dbReference type="EMBL" id="KRK40098.1"/>
    </source>
</evidence>
<name>A0A0R1H8Y7_9LACO</name>
<evidence type="ECO:0000313" key="5">
    <source>
        <dbReference type="Proteomes" id="UP000051461"/>
    </source>
</evidence>
<reference evidence="4 5" key="1">
    <citation type="journal article" date="2015" name="Genome Announc.">
        <title>Expanding the biotechnology potential of lactobacilli through comparative genomics of 213 strains and associated genera.</title>
        <authorList>
            <person name="Sun Z."/>
            <person name="Harris H.M."/>
            <person name="McCann A."/>
            <person name="Guo C."/>
            <person name="Argimon S."/>
            <person name="Zhang W."/>
            <person name="Yang X."/>
            <person name="Jeffery I.B."/>
            <person name="Cooney J.C."/>
            <person name="Kagawa T.F."/>
            <person name="Liu W."/>
            <person name="Song Y."/>
            <person name="Salvetti E."/>
            <person name="Wrobel A."/>
            <person name="Rasinkangas P."/>
            <person name="Parkhill J."/>
            <person name="Rea M.C."/>
            <person name="O'Sullivan O."/>
            <person name="Ritari J."/>
            <person name="Douillard F.P."/>
            <person name="Paul Ross R."/>
            <person name="Yang R."/>
            <person name="Briner A.E."/>
            <person name="Felis G.E."/>
            <person name="de Vos W.M."/>
            <person name="Barrangou R."/>
            <person name="Klaenhammer T.R."/>
            <person name="Caufield P.W."/>
            <person name="Cui Y."/>
            <person name="Zhang H."/>
            <person name="O'Toole P.W."/>
        </authorList>
    </citation>
    <scope>NUCLEOTIDE SEQUENCE [LARGE SCALE GENOMIC DNA]</scope>
    <source>
        <strain evidence="4 5">DSM 20003</strain>
    </source>
</reference>
<accession>A0A0R1H8Y7</accession>
<dbReference type="NCBIfam" id="TIGR00257">
    <property type="entry name" value="IMPACT_YIGZ"/>
    <property type="match status" value="1"/>
</dbReference>
<dbReference type="Gene3D" id="3.30.230.30">
    <property type="entry name" value="Impact, N-terminal domain"/>
    <property type="match status" value="1"/>
</dbReference>
<dbReference type="Gene3D" id="3.30.70.240">
    <property type="match status" value="1"/>
</dbReference>
<dbReference type="OrthoDB" id="9813771at2"/>
<evidence type="ECO:0000259" key="2">
    <source>
        <dbReference type="Pfam" id="PF01205"/>
    </source>
</evidence>
<dbReference type="GO" id="GO:0005737">
    <property type="term" value="C:cytoplasm"/>
    <property type="evidence" value="ECO:0007669"/>
    <property type="project" value="TreeGrafter"/>
</dbReference>
<dbReference type="AlphaFoldDB" id="A0A0R1H8Y7"/>
<dbReference type="EMBL" id="AZDA01000022">
    <property type="protein sequence ID" value="KRK40098.1"/>
    <property type="molecule type" value="Genomic_DNA"/>
</dbReference>
<dbReference type="InterPro" id="IPR023582">
    <property type="entry name" value="Impact"/>
</dbReference>
<protein>
    <recommendedName>
        <fullName evidence="6">YigZ family protein</fullName>
    </recommendedName>
</protein>
<dbReference type="STRING" id="1423726.FC07_GL001478"/>
<organism evidence="4 5">
    <name type="scientific">Loigolactobacillus bifermentans DSM 20003</name>
    <dbReference type="NCBI Taxonomy" id="1423726"/>
    <lineage>
        <taxon>Bacteria</taxon>
        <taxon>Bacillati</taxon>
        <taxon>Bacillota</taxon>
        <taxon>Bacilli</taxon>
        <taxon>Lactobacillales</taxon>
        <taxon>Lactobacillaceae</taxon>
        <taxon>Loigolactobacillus</taxon>
    </lineage>
</organism>
<dbReference type="Proteomes" id="UP000051461">
    <property type="component" value="Unassembled WGS sequence"/>
</dbReference>
<dbReference type="Pfam" id="PF01205">
    <property type="entry name" value="Impact_N"/>
    <property type="match status" value="1"/>
</dbReference>
<comment type="caution">
    <text evidence="4">The sequence shown here is derived from an EMBL/GenBank/DDBJ whole genome shotgun (WGS) entry which is preliminary data.</text>
</comment>
<dbReference type="InterPro" id="IPR020568">
    <property type="entry name" value="Ribosomal_Su5_D2-typ_SF"/>
</dbReference>
<dbReference type="PANTHER" id="PTHR16301">
    <property type="entry name" value="IMPACT-RELATED"/>
    <property type="match status" value="1"/>
</dbReference>
<dbReference type="SUPFAM" id="SSF54211">
    <property type="entry name" value="Ribosomal protein S5 domain 2-like"/>
    <property type="match status" value="1"/>
</dbReference>
<proteinExistence type="inferred from homology"/>
<dbReference type="InterPro" id="IPR001498">
    <property type="entry name" value="Impact_N"/>
</dbReference>
<dbReference type="SUPFAM" id="SSF54980">
    <property type="entry name" value="EF-G C-terminal domain-like"/>
    <property type="match status" value="1"/>
</dbReference>
<comment type="similarity">
    <text evidence="1">Belongs to the IMPACT family.</text>
</comment>
<sequence>MQTHYIALAQNGTHELIIKKSRFICYLQRLQTEAEAVAVIDQIKKSERKANHHCHAYLLGDDDAIQHASDDGEPSGTAGVPMLDVLKRQHLHNTIAVTTRYFGGIKLGAGGLIRAYTNSVAQGITALGLVQGELRQELTISLDYAQQGRFEYFLQQQNLTIVTTDYGVKINLTILVPEADLTATQQKIIDFLAGQTQLKPGQQRYLETPYTPGTSD</sequence>
<feature type="domain" description="Impact N-terminal" evidence="2">
    <location>
        <begin position="19"/>
        <end position="122"/>
    </location>
</feature>
<evidence type="ECO:0000259" key="3">
    <source>
        <dbReference type="Pfam" id="PF09186"/>
    </source>
</evidence>
<dbReference type="RefSeq" id="WP_057903883.1">
    <property type="nucleotide sequence ID" value="NZ_AZDA01000022.1"/>
</dbReference>
<dbReference type="Pfam" id="PF09186">
    <property type="entry name" value="DUF1949"/>
    <property type="match status" value="1"/>
</dbReference>
<dbReference type="PANTHER" id="PTHR16301:SF20">
    <property type="entry name" value="IMPACT FAMILY MEMBER YIGZ"/>
    <property type="match status" value="1"/>
</dbReference>
<dbReference type="InterPro" id="IPR015269">
    <property type="entry name" value="UPF0029_Impact_C"/>
</dbReference>